<dbReference type="AlphaFoldDB" id="A0AAJ1AC08"/>
<evidence type="ECO:0000313" key="2">
    <source>
        <dbReference type="EMBL" id="MBY5630822.1"/>
    </source>
</evidence>
<protein>
    <submittedName>
        <fullName evidence="2">VOC family protein</fullName>
    </submittedName>
</protein>
<proteinExistence type="predicted"/>
<dbReference type="Proteomes" id="UP000825699">
    <property type="component" value="Unassembled WGS sequence"/>
</dbReference>
<dbReference type="PANTHER" id="PTHR35006">
    <property type="entry name" value="GLYOXALASE FAMILY PROTEIN (AFU_ORTHOLOGUE AFUA_5G14830)"/>
    <property type="match status" value="1"/>
</dbReference>
<dbReference type="SUPFAM" id="SSF54593">
    <property type="entry name" value="Glyoxalase/Bleomycin resistance protein/Dihydroxybiphenyl dioxygenase"/>
    <property type="match status" value="1"/>
</dbReference>
<evidence type="ECO:0000256" key="1">
    <source>
        <dbReference type="SAM" id="MobiDB-lite"/>
    </source>
</evidence>
<dbReference type="PANTHER" id="PTHR35006:SF1">
    <property type="entry name" value="BLL2941 PROTEIN"/>
    <property type="match status" value="1"/>
</dbReference>
<dbReference type="RefSeq" id="WP_222258389.1">
    <property type="nucleotide sequence ID" value="NZ_JAAXEA010000002.1"/>
</dbReference>
<reference evidence="2" key="1">
    <citation type="submission" date="2020-04" db="EMBL/GenBank/DDBJ databases">
        <title>Global-level population genomics supports evidence of horizontal gene transfer on evolution of Rhizobia in Lentils.</title>
        <authorList>
            <person name="Gai Y."/>
            <person name="Cook D."/>
            <person name="Riely B."/>
        </authorList>
    </citation>
    <scope>NUCLEOTIDE SEQUENCE</scope>
    <source>
        <strain evidence="2">Derici101B</strain>
    </source>
</reference>
<dbReference type="Gene3D" id="3.10.180.10">
    <property type="entry name" value="2,3-Dihydroxybiphenyl 1,2-Dioxygenase, domain 1"/>
    <property type="match status" value="1"/>
</dbReference>
<evidence type="ECO:0000313" key="3">
    <source>
        <dbReference type="Proteomes" id="UP000825699"/>
    </source>
</evidence>
<comment type="caution">
    <text evidence="2">The sequence shown here is derived from an EMBL/GenBank/DDBJ whole genome shotgun (WGS) entry which is preliminary data.</text>
</comment>
<feature type="region of interest" description="Disordered" evidence="1">
    <location>
        <begin position="84"/>
        <end position="107"/>
    </location>
</feature>
<gene>
    <name evidence="2" type="ORF">HFO42_22305</name>
</gene>
<organism evidence="2 3">
    <name type="scientific">Rhizobium leguminosarum</name>
    <dbReference type="NCBI Taxonomy" id="384"/>
    <lineage>
        <taxon>Bacteria</taxon>
        <taxon>Pseudomonadati</taxon>
        <taxon>Pseudomonadota</taxon>
        <taxon>Alphaproteobacteria</taxon>
        <taxon>Hyphomicrobiales</taxon>
        <taxon>Rhizobiaceae</taxon>
        <taxon>Rhizobium/Agrobacterium group</taxon>
        <taxon>Rhizobium</taxon>
    </lineage>
</organism>
<name>A0AAJ1AC08_RHILE</name>
<dbReference type="InterPro" id="IPR029068">
    <property type="entry name" value="Glyas_Bleomycin-R_OHBP_Dase"/>
</dbReference>
<sequence>MTDITQSRQVAATPDKVRGLPGHVTVGTNDLDAASVFYDKLLAVFGIGRVLVQPNRAIYYGHRTLEFGIIKPFDGSKVDEAHATALAAGGSDEGAPGPRGENGTGPYCAYFRDPEGNKFLIFRSGAGAA</sequence>
<dbReference type="EMBL" id="JAAXEP010000011">
    <property type="protein sequence ID" value="MBY5630822.1"/>
    <property type="molecule type" value="Genomic_DNA"/>
</dbReference>
<accession>A0AAJ1AC08</accession>